<sequence>MKQRTFNVISAATNLDSLQVGLEPVLQNKVEQLWEDVLKKPG</sequence>
<reference evidence="1" key="1">
    <citation type="submission" date="2017-12" db="EMBL/GenBank/DDBJ databases">
        <authorList>
            <person name="Katneni V.K."/>
            <person name="Shekhar M.S."/>
            <person name="Otta S.K."/>
            <person name="Karthic K."/>
            <person name="Jangam A.K."/>
            <person name="Gopikrishna G."/>
            <person name="Vijayan K.K."/>
        </authorList>
    </citation>
    <scope>NUCLEOTIDE SEQUENCE [LARGE SCALE GENOMIC DNA]</scope>
    <source>
        <strain evidence="1">IN_AP4RU</strain>
    </source>
</reference>
<name>A0A2I6SBF8_9VIRU</name>
<evidence type="ECO:0000313" key="1">
    <source>
        <dbReference type="EMBL" id="AUO14892.1"/>
    </source>
</evidence>
<proteinExistence type="predicted"/>
<organism evidence="1">
    <name type="scientific">White spot syndrome virus</name>
    <dbReference type="NCBI Taxonomy" id="342409"/>
    <lineage>
        <taxon>Viruses</taxon>
        <taxon>Viruses incertae sedis</taxon>
        <taxon>Naldaviricetes</taxon>
        <taxon>Nimaviridae</taxon>
        <taxon>Whispovirus</taxon>
    </lineage>
</organism>
<dbReference type="Proteomes" id="UP000267352">
    <property type="component" value="Segment"/>
</dbReference>
<reference evidence="1" key="2">
    <citation type="journal article" date="2018" name="Genome Announc.">
        <title>First Report of a Complete Genome Sequence of White spot syndrome virus from India.</title>
        <authorList>
            <person name="Vinaya Kumar K."/>
            <person name="Shekhar M.S."/>
            <person name="Otta S.K."/>
            <person name="Karthic K."/>
            <person name="Ashok Kumar J."/>
            <person name="Gopikrishna G."/>
            <person name="Vijayan K.K."/>
        </authorList>
    </citation>
    <scope>NUCLEOTIDE SEQUENCE</scope>
    <source>
        <strain evidence="1">IN_AP4RU</strain>
    </source>
</reference>
<protein>
    <submittedName>
        <fullName evidence="1">WSSV017</fullName>
    </submittedName>
</protein>
<dbReference type="EMBL" id="MG702567">
    <property type="protein sequence ID" value="AUO14892.1"/>
    <property type="molecule type" value="Genomic_DNA"/>
</dbReference>
<accession>A0A2I6SBF8</accession>